<dbReference type="SUPFAM" id="SSF160544">
    <property type="entry name" value="EscU C-terminal domain-like"/>
    <property type="match status" value="1"/>
</dbReference>
<dbReference type="GO" id="GO:0005886">
    <property type="term" value="C:plasma membrane"/>
    <property type="evidence" value="ECO:0007669"/>
    <property type="project" value="TreeGrafter"/>
</dbReference>
<dbReference type="InterPro" id="IPR006135">
    <property type="entry name" value="T3SS_substrate_exporter"/>
</dbReference>
<dbReference type="OrthoDB" id="5244399at2"/>
<protein>
    <submittedName>
        <fullName evidence="2">Flagellar biosynthesis protein</fullName>
    </submittedName>
</protein>
<proteinExistence type="inferred from homology"/>
<dbReference type="GO" id="GO:0009306">
    <property type="term" value="P:protein secretion"/>
    <property type="evidence" value="ECO:0007669"/>
    <property type="project" value="InterPro"/>
</dbReference>
<dbReference type="AlphaFoldDB" id="A0A1I7NA40"/>
<sequence length="108" mass="11468">MSEDGDRRLAVALQYEKDKDQAPRVVATGRGVIADRIVALAEENGIVIEANPVLAEALSHVELDETIPVELYEAVAAVIGFVLKQNARHNSSEYQESGPGDGPGIATA</sequence>
<dbReference type="PRINTS" id="PR00950">
    <property type="entry name" value="TYPE3IMSPROT"/>
</dbReference>
<organism evidence="2 3">
    <name type="scientific">Devosia crocina</name>
    <dbReference type="NCBI Taxonomy" id="429728"/>
    <lineage>
        <taxon>Bacteria</taxon>
        <taxon>Pseudomonadati</taxon>
        <taxon>Pseudomonadota</taxon>
        <taxon>Alphaproteobacteria</taxon>
        <taxon>Hyphomicrobiales</taxon>
        <taxon>Devosiaceae</taxon>
        <taxon>Devosia</taxon>
    </lineage>
</organism>
<dbReference type="Gene3D" id="3.40.1690.10">
    <property type="entry name" value="secretion proteins EscU"/>
    <property type="match status" value="1"/>
</dbReference>
<accession>A0A1I7NA40</accession>
<keyword evidence="2" id="KW-0282">Flagellum</keyword>
<dbReference type="InterPro" id="IPR029025">
    <property type="entry name" value="T3SS_substrate_exporter_C"/>
</dbReference>
<dbReference type="Pfam" id="PF01312">
    <property type="entry name" value="Bac_export_2"/>
    <property type="match status" value="1"/>
</dbReference>
<evidence type="ECO:0000313" key="3">
    <source>
        <dbReference type="Proteomes" id="UP000199074"/>
    </source>
</evidence>
<evidence type="ECO:0000313" key="2">
    <source>
        <dbReference type="EMBL" id="SFV31525.1"/>
    </source>
</evidence>
<dbReference type="PANTHER" id="PTHR30531:SF12">
    <property type="entry name" value="FLAGELLAR BIOSYNTHETIC PROTEIN FLHB"/>
    <property type="match status" value="1"/>
</dbReference>
<evidence type="ECO:0000256" key="1">
    <source>
        <dbReference type="ARBA" id="ARBA00010690"/>
    </source>
</evidence>
<dbReference type="STRING" id="429728.SAMN05216456_1368"/>
<dbReference type="PANTHER" id="PTHR30531">
    <property type="entry name" value="FLAGELLAR BIOSYNTHETIC PROTEIN FLHB"/>
    <property type="match status" value="1"/>
</dbReference>
<dbReference type="EMBL" id="FPCK01000001">
    <property type="protein sequence ID" value="SFV31525.1"/>
    <property type="molecule type" value="Genomic_DNA"/>
</dbReference>
<dbReference type="Proteomes" id="UP000199074">
    <property type="component" value="Unassembled WGS sequence"/>
</dbReference>
<gene>
    <name evidence="2" type="ORF">SAMN05216456_1368</name>
</gene>
<reference evidence="2 3" key="1">
    <citation type="submission" date="2016-10" db="EMBL/GenBank/DDBJ databases">
        <authorList>
            <person name="de Groot N.N."/>
        </authorList>
    </citation>
    <scope>NUCLEOTIDE SEQUENCE [LARGE SCALE GENOMIC DNA]</scope>
    <source>
        <strain evidence="2 3">IPL20</strain>
    </source>
</reference>
<keyword evidence="3" id="KW-1185">Reference proteome</keyword>
<name>A0A1I7NA40_9HYPH</name>
<comment type="similarity">
    <text evidence="1">Belongs to the type III secretion exporter family.</text>
</comment>
<keyword evidence="2" id="KW-0969">Cilium</keyword>
<dbReference type="RefSeq" id="WP_092422613.1">
    <property type="nucleotide sequence ID" value="NZ_FPCK01000001.1"/>
</dbReference>
<keyword evidence="2" id="KW-0966">Cell projection</keyword>